<name>A0A8X8GHL6_ACIGI</name>
<evidence type="ECO:0000313" key="3">
    <source>
        <dbReference type="Proteomes" id="UP000887320"/>
    </source>
</evidence>
<organism evidence="2 3">
    <name type="scientific">Acinetobacter guillouiae</name>
    <name type="common">Acinetobacter genomosp. 11</name>
    <dbReference type="NCBI Taxonomy" id="106649"/>
    <lineage>
        <taxon>Bacteria</taxon>
        <taxon>Pseudomonadati</taxon>
        <taxon>Pseudomonadota</taxon>
        <taxon>Gammaproteobacteria</taxon>
        <taxon>Moraxellales</taxon>
        <taxon>Moraxellaceae</taxon>
        <taxon>Acinetobacter</taxon>
    </lineage>
</organism>
<feature type="chain" id="PRO_5036493801" evidence="1">
    <location>
        <begin position="22"/>
        <end position="274"/>
    </location>
</feature>
<dbReference type="SUPFAM" id="SSF48452">
    <property type="entry name" value="TPR-like"/>
    <property type="match status" value="1"/>
</dbReference>
<sequence>MKLKLYIPVIGLSVISVTAHACINTYAFELGYGGLDQKTAQKQLAQGHLPKTKSVEDLNDYGVLLIYAHQYDQAIQIFQHIEKSHPNLAKTAANLGTAYELAGQSEKAKYWIEQGMQRDPNLHQGSEWIHVKILDAKIQQQKDSTWIQHHDVLGLDFGQAAEPKAKVKTVQFQKQHYDLNRILFDSQIQMDQRLRFVDRDPITAQIIFNMANIEMLNYNLADDTVDLLYRRAQDIGYHNPKLIETRLDYFQHSKWFRFKAFFVNIYQTFKNLIV</sequence>
<dbReference type="InterPro" id="IPR011990">
    <property type="entry name" value="TPR-like_helical_dom_sf"/>
</dbReference>
<reference evidence="2" key="1">
    <citation type="submission" date="2021-07" db="EMBL/GenBank/DDBJ databases">
        <authorList>
            <person name="Fernandez M."/>
            <person name="Pereira P."/>
            <person name="Torres Tejerizo G.A."/>
            <person name="Gonzalez P."/>
            <person name="Agostini E."/>
        </authorList>
    </citation>
    <scope>NUCLEOTIDE SEQUENCE</scope>
    <source>
        <strain evidence="2">SFC 500-1A</strain>
    </source>
</reference>
<proteinExistence type="predicted"/>
<evidence type="ECO:0000256" key="1">
    <source>
        <dbReference type="SAM" id="SignalP"/>
    </source>
</evidence>
<protein>
    <submittedName>
        <fullName evidence="2">Tetratricopeptide repeat protein</fullName>
    </submittedName>
</protein>
<accession>A0A8X8GHL6</accession>
<dbReference type="RefSeq" id="WP_234623347.1">
    <property type="nucleotide sequence ID" value="NZ_JAHWXT010000003.1"/>
</dbReference>
<gene>
    <name evidence="2" type="ORF">KW868_10325</name>
</gene>
<dbReference type="EMBL" id="JAHWXT010000003">
    <property type="protein sequence ID" value="MCF0264856.1"/>
    <property type="molecule type" value="Genomic_DNA"/>
</dbReference>
<keyword evidence="1" id="KW-0732">Signal</keyword>
<comment type="caution">
    <text evidence="2">The sequence shown here is derived from an EMBL/GenBank/DDBJ whole genome shotgun (WGS) entry which is preliminary data.</text>
</comment>
<dbReference type="Gene3D" id="1.25.40.10">
    <property type="entry name" value="Tetratricopeptide repeat domain"/>
    <property type="match status" value="1"/>
</dbReference>
<feature type="signal peptide" evidence="1">
    <location>
        <begin position="1"/>
        <end position="21"/>
    </location>
</feature>
<evidence type="ECO:0000313" key="2">
    <source>
        <dbReference type="EMBL" id="MCF0264856.1"/>
    </source>
</evidence>
<dbReference type="Proteomes" id="UP000887320">
    <property type="component" value="Unassembled WGS sequence"/>
</dbReference>
<dbReference type="AlphaFoldDB" id="A0A8X8GHL6"/>